<sequence length="291" mass="33516">MTTRATTLNHYQQRLLRVIDYMYDHVDQDLDVNTLADVACMSCYHFHRIFREFMGETVNATVRRMRLLKAASYLVRSTLTQQQIARRVNYGSVEAFNRAFSRHYGMTPNQFRQQQQGESLHSAAFYPAQPQEYNIMYQVEQTQQNALTLIGLAHQGDYMQIGKTFEKLGMMAGSVGLINEQTRYFGIYYDDPQTVEQTKLKAMACITLAPGADFDQDTFQALTIPAGKLISLTFKGDYSELEQPYNWLFGQWLPQSGLELVDFPPFEEYLNDTRDTAPQDLLTRINCLVQA</sequence>
<gene>
    <name evidence="4" type="ORF">TW77_03170</name>
</gene>
<dbReference type="PANTHER" id="PTHR40055:SF1">
    <property type="entry name" value="TRANSCRIPTIONAL REGULATOR YGIV-RELATED"/>
    <property type="match status" value="1"/>
</dbReference>
<comment type="caution">
    <text evidence="4">The sequence shown here is derived from an EMBL/GenBank/DDBJ whole genome shotgun (WGS) entry which is preliminary data.</text>
</comment>
<dbReference type="OrthoDB" id="282744at2"/>
<accession>A0A0F4QWJ7</accession>
<dbReference type="InterPro" id="IPR029442">
    <property type="entry name" value="GyrI-like"/>
</dbReference>
<feature type="domain" description="HTH araC/xylS-type" evidence="3">
    <location>
        <begin position="16"/>
        <end position="114"/>
    </location>
</feature>
<dbReference type="GO" id="GO:0003700">
    <property type="term" value="F:DNA-binding transcription factor activity"/>
    <property type="evidence" value="ECO:0007669"/>
    <property type="project" value="InterPro"/>
</dbReference>
<name>A0A0F4QWJ7_9GAMM</name>
<dbReference type="InterPro" id="IPR018060">
    <property type="entry name" value="HTH_AraC"/>
</dbReference>
<evidence type="ECO:0000256" key="2">
    <source>
        <dbReference type="ARBA" id="ARBA00023163"/>
    </source>
</evidence>
<dbReference type="SUPFAM" id="SSF55136">
    <property type="entry name" value="Probable bacterial effector-binding domain"/>
    <property type="match status" value="1"/>
</dbReference>
<dbReference type="InterPro" id="IPR011256">
    <property type="entry name" value="Reg_factor_effector_dom_sf"/>
</dbReference>
<dbReference type="PANTHER" id="PTHR40055">
    <property type="entry name" value="TRANSCRIPTIONAL REGULATOR YGIV-RELATED"/>
    <property type="match status" value="1"/>
</dbReference>
<dbReference type="AlphaFoldDB" id="A0A0F4QWJ7"/>
<dbReference type="GO" id="GO:0043565">
    <property type="term" value="F:sequence-specific DNA binding"/>
    <property type="evidence" value="ECO:0007669"/>
    <property type="project" value="InterPro"/>
</dbReference>
<dbReference type="RefSeq" id="WP_046003526.1">
    <property type="nucleotide sequence ID" value="NZ_JXYA01000006.1"/>
</dbReference>
<dbReference type="Pfam" id="PF12833">
    <property type="entry name" value="HTH_18"/>
    <property type="match status" value="1"/>
</dbReference>
<evidence type="ECO:0000256" key="1">
    <source>
        <dbReference type="ARBA" id="ARBA00023015"/>
    </source>
</evidence>
<dbReference type="SMART" id="SM00342">
    <property type="entry name" value="HTH_ARAC"/>
    <property type="match status" value="1"/>
</dbReference>
<dbReference type="Gene3D" id="1.10.10.60">
    <property type="entry name" value="Homeodomain-like"/>
    <property type="match status" value="2"/>
</dbReference>
<organism evidence="4 5">
    <name type="scientific">Pseudoalteromonas rubra</name>
    <dbReference type="NCBI Taxonomy" id="43658"/>
    <lineage>
        <taxon>Bacteria</taxon>
        <taxon>Pseudomonadati</taxon>
        <taxon>Pseudomonadota</taxon>
        <taxon>Gammaproteobacteria</taxon>
        <taxon>Alteromonadales</taxon>
        <taxon>Pseudoalteromonadaceae</taxon>
        <taxon>Pseudoalteromonas</taxon>
    </lineage>
</organism>
<dbReference type="Gene3D" id="3.20.80.10">
    <property type="entry name" value="Regulatory factor, effector binding domain"/>
    <property type="match status" value="1"/>
</dbReference>
<protein>
    <submittedName>
        <fullName evidence="4">AraC family transcriptional regulator</fullName>
    </submittedName>
</protein>
<keyword evidence="5" id="KW-1185">Reference proteome</keyword>
<evidence type="ECO:0000313" key="4">
    <source>
        <dbReference type="EMBL" id="KJZ12091.1"/>
    </source>
</evidence>
<keyword evidence="2" id="KW-0804">Transcription</keyword>
<evidence type="ECO:0000259" key="3">
    <source>
        <dbReference type="PROSITE" id="PS01124"/>
    </source>
</evidence>
<dbReference type="SUPFAM" id="SSF46689">
    <property type="entry name" value="Homeodomain-like"/>
    <property type="match status" value="2"/>
</dbReference>
<dbReference type="PATRIC" id="fig|43658.5.peg.662"/>
<dbReference type="Proteomes" id="UP000033452">
    <property type="component" value="Unassembled WGS sequence"/>
</dbReference>
<proteinExistence type="predicted"/>
<dbReference type="InterPro" id="IPR009057">
    <property type="entry name" value="Homeodomain-like_sf"/>
</dbReference>
<keyword evidence="1" id="KW-0805">Transcription regulation</keyword>
<dbReference type="InterPro" id="IPR010499">
    <property type="entry name" value="AraC_E-bd"/>
</dbReference>
<dbReference type="Pfam" id="PF06445">
    <property type="entry name" value="GyrI-like"/>
    <property type="match status" value="1"/>
</dbReference>
<evidence type="ECO:0000313" key="5">
    <source>
        <dbReference type="Proteomes" id="UP000033452"/>
    </source>
</evidence>
<dbReference type="PROSITE" id="PS01124">
    <property type="entry name" value="HTH_ARAC_FAMILY_2"/>
    <property type="match status" value="1"/>
</dbReference>
<dbReference type="SMART" id="SM00871">
    <property type="entry name" value="AraC_E_bind"/>
    <property type="match status" value="1"/>
</dbReference>
<dbReference type="InterPro" id="IPR050908">
    <property type="entry name" value="SmbC-like"/>
</dbReference>
<reference evidence="4 5" key="1">
    <citation type="journal article" date="2015" name="BMC Genomics">
        <title>Genome mining reveals unlocked bioactive potential of marine Gram-negative bacteria.</title>
        <authorList>
            <person name="Machado H."/>
            <person name="Sonnenschein E.C."/>
            <person name="Melchiorsen J."/>
            <person name="Gram L."/>
        </authorList>
    </citation>
    <scope>NUCLEOTIDE SEQUENCE [LARGE SCALE GENOMIC DNA]</scope>
    <source>
        <strain evidence="4 5">S2471</strain>
    </source>
</reference>
<dbReference type="EMBL" id="JXYA01000006">
    <property type="protein sequence ID" value="KJZ12091.1"/>
    <property type="molecule type" value="Genomic_DNA"/>
</dbReference>